<organism evidence="1">
    <name type="scientific">Brassica oleracea</name>
    <name type="common">Wild cabbage</name>
    <dbReference type="NCBI Taxonomy" id="3712"/>
    <lineage>
        <taxon>Eukaryota</taxon>
        <taxon>Viridiplantae</taxon>
        <taxon>Streptophyta</taxon>
        <taxon>Embryophyta</taxon>
        <taxon>Tracheophyta</taxon>
        <taxon>Spermatophyta</taxon>
        <taxon>Magnoliopsida</taxon>
        <taxon>eudicotyledons</taxon>
        <taxon>Gunneridae</taxon>
        <taxon>Pentapetalae</taxon>
        <taxon>rosids</taxon>
        <taxon>malvids</taxon>
        <taxon>Brassicales</taxon>
        <taxon>Brassicaceae</taxon>
        <taxon>Brassiceae</taxon>
        <taxon>Brassica</taxon>
    </lineage>
</organism>
<gene>
    <name evidence="1" type="ORF">BOLC7T40634H</name>
</gene>
<reference evidence="1" key="1">
    <citation type="submission" date="2018-11" db="EMBL/GenBank/DDBJ databases">
        <authorList>
            <consortium name="Genoscope - CEA"/>
            <person name="William W."/>
        </authorList>
    </citation>
    <scope>NUCLEOTIDE SEQUENCE</scope>
</reference>
<protein>
    <submittedName>
        <fullName evidence="1">Uncharacterized protein</fullName>
    </submittedName>
</protein>
<sequence>MQGMLSSRLVQNRSTFASISNAISFFTKKCANLPRKKRHVCNNLPFTLHTDSHFTFLCALCDQYSTGSRYESQPHVIVLRFQIHLIMKAIHILYTTTVHATRRVVDYVRTRETIYLAVMSVTIH</sequence>
<name>A0A3P6EI72_BRAOL</name>
<proteinExistence type="predicted"/>
<evidence type="ECO:0000313" key="1">
    <source>
        <dbReference type="EMBL" id="VDD35074.1"/>
    </source>
</evidence>
<accession>A0A3P6EI72</accession>
<dbReference type="AlphaFoldDB" id="A0A3P6EI72"/>
<dbReference type="EMBL" id="LR031876">
    <property type="protein sequence ID" value="VDD35074.1"/>
    <property type="molecule type" value="Genomic_DNA"/>
</dbReference>